<comment type="caution">
    <text evidence="3">The sequence shown here is derived from an EMBL/GenBank/DDBJ whole genome shotgun (WGS) entry which is preliminary data.</text>
</comment>
<accession>A0A9N8F1Y6</accession>
<keyword evidence="1" id="KW-0472">Membrane</keyword>
<keyword evidence="4" id="KW-1185">Reference proteome</keyword>
<feature type="transmembrane region" description="Helical" evidence="1">
    <location>
        <begin position="151"/>
        <end position="173"/>
    </location>
</feature>
<evidence type="ECO:0000313" key="4">
    <source>
        <dbReference type="Proteomes" id="UP001153069"/>
    </source>
</evidence>
<organism evidence="3 4">
    <name type="scientific">Seminavis robusta</name>
    <dbReference type="NCBI Taxonomy" id="568900"/>
    <lineage>
        <taxon>Eukaryota</taxon>
        <taxon>Sar</taxon>
        <taxon>Stramenopiles</taxon>
        <taxon>Ochrophyta</taxon>
        <taxon>Bacillariophyta</taxon>
        <taxon>Bacillariophyceae</taxon>
        <taxon>Bacillariophycidae</taxon>
        <taxon>Naviculales</taxon>
        <taxon>Naviculaceae</taxon>
        <taxon>Seminavis</taxon>
    </lineage>
</organism>
<dbReference type="AlphaFoldDB" id="A0A9N8F1Y6"/>
<gene>
    <name evidence="3" type="ORF">SEMRO_2346_G324230.1</name>
</gene>
<keyword evidence="1" id="KW-0812">Transmembrane</keyword>
<evidence type="ECO:0000256" key="1">
    <source>
        <dbReference type="SAM" id="Phobius"/>
    </source>
</evidence>
<dbReference type="Proteomes" id="UP001153069">
    <property type="component" value="Unassembled WGS sequence"/>
</dbReference>
<protein>
    <submittedName>
        <fullName evidence="3">Uncharacterized protein</fullName>
    </submittedName>
</protein>
<feature type="signal peptide" evidence="2">
    <location>
        <begin position="1"/>
        <end position="28"/>
    </location>
</feature>
<evidence type="ECO:0000313" key="3">
    <source>
        <dbReference type="EMBL" id="CAB9528890.1"/>
    </source>
</evidence>
<name>A0A9N8F1Y6_9STRA</name>
<evidence type="ECO:0000256" key="2">
    <source>
        <dbReference type="SAM" id="SignalP"/>
    </source>
</evidence>
<proteinExistence type="predicted"/>
<keyword evidence="2" id="KW-0732">Signal</keyword>
<reference evidence="3" key="1">
    <citation type="submission" date="2020-06" db="EMBL/GenBank/DDBJ databases">
        <authorList>
            <consortium name="Plant Systems Biology data submission"/>
        </authorList>
    </citation>
    <scope>NUCLEOTIDE SEQUENCE</scope>
    <source>
        <strain evidence="3">D6</strain>
    </source>
</reference>
<feature type="chain" id="PRO_5040316933" evidence="2">
    <location>
        <begin position="29"/>
        <end position="203"/>
    </location>
</feature>
<dbReference type="EMBL" id="CAICTM010002344">
    <property type="protein sequence ID" value="CAB9528890.1"/>
    <property type="molecule type" value="Genomic_DNA"/>
</dbReference>
<sequence>MTKPSSKSSAVAALVLLATVARPQYSSALVPATGRVRSNVATIRTGRLWSANSEYPDYYDVLSSRTTHASMTSLETMDEVVPFGLEEDFHYHNNVNNREEEDESFDLQAQQEEDQRNRWKIQLTNSVLQILHNSFKNVEATANELLDEDPVTAFAVFVGAGLVAAYVLGLFILDGCMESWNPVQNGMVPYWDEEVLVMIKKVH</sequence>
<keyword evidence="1" id="KW-1133">Transmembrane helix</keyword>